<evidence type="ECO:0000313" key="9">
    <source>
        <dbReference type="EMBL" id="VTP62949.1"/>
    </source>
</evidence>
<protein>
    <recommendedName>
        <fullName evidence="6">Large ribosomal subunit protein bL9</fullName>
    </recommendedName>
    <alternativeName>
        <fullName evidence="7">50S ribosomal protein L9</fullName>
    </alternativeName>
</protein>
<evidence type="ECO:0000256" key="3">
    <source>
        <dbReference type="ARBA" id="ARBA00022884"/>
    </source>
</evidence>
<dbReference type="AlphaFoldDB" id="A0A4U9HL27"/>
<feature type="domain" description="Ribosomal protein L9" evidence="8">
    <location>
        <begin position="13"/>
        <end position="40"/>
    </location>
</feature>
<evidence type="ECO:0000256" key="5">
    <source>
        <dbReference type="ARBA" id="ARBA00023274"/>
    </source>
</evidence>
<evidence type="ECO:0000256" key="4">
    <source>
        <dbReference type="ARBA" id="ARBA00022980"/>
    </source>
</evidence>
<keyword evidence="2" id="KW-0699">rRNA-binding</keyword>
<dbReference type="SUPFAM" id="SSF55658">
    <property type="entry name" value="L9 N-domain-like"/>
    <property type="match status" value="1"/>
</dbReference>
<evidence type="ECO:0000256" key="6">
    <source>
        <dbReference type="ARBA" id="ARBA00035292"/>
    </source>
</evidence>
<gene>
    <name evidence="9" type="primary">rplI</name>
    <name evidence="9" type="ORF">NCTC13032_00612</name>
</gene>
<evidence type="ECO:0000259" key="8">
    <source>
        <dbReference type="PROSITE" id="PS00651"/>
    </source>
</evidence>
<dbReference type="GO" id="GO:0019843">
    <property type="term" value="F:rRNA binding"/>
    <property type="evidence" value="ECO:0007669"/>
    <property type="project" value="UniProtKB-KW"/>
</dbReference>
<evidence type="ECO:0000256" key="1">
    <source>
        <dbReference type="ARBA" id="ARBA00010605"/>
    </source>
</evidence>
<dbReference type="InterPro" id="IPR036935">
    <property type="entry name" value="Ribosomal_bL9_N_sf"/>
</dbReference>
<dbReference type="EMBL" id="LR590464">
    <property type="protein sequence ID" value="VTP62949.1"/>
    <property type="molecule type" value="Genomic_DNA"/>
</dbReference>
<dbReference type="Pfam" id="PF01281">
    <property type="entry name" value="Ribosomal_L9_N"/>
    <property type="match status" value="1"/>
</dbReference>
<comment type="similarity">
    <text evidence="1">Belongs to the bacterial ribosomal protein bL9 family.</text>
</comment>
<dbReference type="Proteomes" id="UP000310719">
    <property type="component" value="Chromosome"/>
</dbReference>
<organism evidence="9 10">
    <name type="scientific">Leclercia adecarboxylata</name>
    <dbReference type="NCBI Taxonomy" id="83655"/>
    <lineage>
        <taxon>Bacteria</taxon>
        <taxon>Pseudomonadati</taxon>
        <taxon>Pseudomonadota</taxon>
        <taxon>Gammaproteobacteria</taxon>
        <taxon>Enterobacterales</taxon>
        <taxon>Enterobacteriaceae</taxon>
        <taxon>Leclercia</taxon>
    </lineage>
</organism>
<name>A0A4U9HL27_9ENTR</name>
<evidence type="ECO:0000256" key="2">
    <source>
        <dbReference type="ARBA" id="ARBA00022730"/>
    </source>
</evidence>
<dbReference type="NCBIfam" id="TIGR00158">
    <property type="entry name" value="L9"/>
    <property type="match status" value="1"/>
</dbReference>
<dbReference type="GO" id="GO:0003735">
    <property type="term" value="F:structural constituent of ribosome"/>
    <property type="evidence" value="ECO:0007669"/>
    <property type="project" value="InterPro"/>
</dbReference>
<keyword evidence="5" id="KW-0687">Ribonucleoprotein</keyword>
<dbReference type="GO" id="GO:0005840">
    <property type="term" value="C:ribosome"/>
    <property type="evidence" value="ECO:0007669"/>
    <property type="project" value="UniProtKB-KW"/>
</dbReference>
<accession>A0A4U9HL27</accession>
<dbReference type="InterPro" id="IPR009027">
    <property type="entry name" value="Ribosomal_bL9/RNase_H1_N"/>
</dbReference>
<sequence length="43" mass="4554">MQVILLDKVANLGSLGDQVNVKAGYARNFLVPQGKAVPATKKT</sequence>
<keyword evidence="3" id="KW-0694">RNA-binding</keyword>
<evidence type="ECO:0000313" key="10">
    <source>
        <dbReference type="Proteomes" id="UP000310719"/>
    </source>
</evidence>
<dbReference type="GO" id="GO:0006412">
    <property type="term" value="P:translation"/>
    <property type="evidence" value="ECO:0007669"/>
    <property type="project" value="InterPro"/>
</dbReference>
<dbReference type="InterPro" id="IPR020070">
    <property type="entry name" value="Ribosomal_bL9_N"/>
</dbReference>
<dbReference type="GO" id="GO:1990904">
    <property type="term" value="C:ribonucleoprotein complex"/>
    <property type="evidence" value="ECO:0007669"/>
    <property type="project" value="UniProtKB-KW"/>
</dbReference>
<dbReference type="Gene3D" id="3.40.5.10">
    <property type="entry name" value="Ribosomal protein L9, N-terminal domain"/>
    <property type="match status" value="1"/>
</dbReference>
<keyword evidence="4 9" id="KW-0689">Ribosomal protein</keyword>
<proteinExistence type="inferred from homology"/>
<dbReference type="FunFam" id="3.40.5.10:FF:000001">
    <property type="entry name" value="50S ribosomal protein L9"/>
    <property type="match status" value="1"/>
</dbReference>
<dbReference type="STRING" id="83655.APT61_20210"/>
<evidence type="ECO:0000256" key="7">
    <source>
        <dbReference type="ARBA" id="ARBA00035456"/>
    </source>
</evidence>
<dbReference type="InterPro" id="IPR000244">
    <property type="entry name" value="Ribosomal_bL9"/>
</dbReference>
<reference evidence="9 10" key="1">
    <citation type="submission" date="2019-05" db="EMBL/GenBank/DDBJ databases">
        <authorList>
            <consortium name="Pathogen Informatics"/>
        </authorList>
    </citation>
    <scope>NUCLEOTIDE SEQUENCE [LARGE SCALE GENOMIC DNA]</scope>
    <source>
        <strain evidence="9 10">NCTC13032</strain>
    </source>
</reference>
<dbReference type="PROSITE" id="PS00651">
    <property type="entry name" value="RIBOSOMAL_L9"/>
    <property type="match status" value="1"/>
</dbReference>
<dbReference type="InterPro" id="IPR020594">
    <property type="entry name" value="Ribosomal_bL9_bac/chp"/>
</dbReference>
<dbReference type="PANTHER" id="PTHR21368">
    <property type="entry name" value="50S RIBOSOMAL PROTEIN L9"/>
    <property type="match status" value="1"/>
</dbReference>